<sequence>MIHITIREKNIRSPRNLWKFYFKPLYMKRDFAECKCIYECCDYDYGFVSWYPISLGSIDPSYASSDIIIGYIPSMGWYKDYDEEPTRDSDTFFEQYIDFTTYQDKVTDIKEPVKEVFKYGYGKLLGMSSDLDMGILKGYIEGKLGEATFDAFLKYLISTGHFMTAEEWKLQKQLKMKEFSDKCKNFCAKKKGGKR</sequence>
<organism evidence="1 2">
    <name type="scientific">Desulfatibacillum alkenivorans DSM 16219</name>
    <dbReference type="NCBI Taxonomy" id="1121393"/>
    <lineage>
        <taxon>Bacteria</taxon>
        <taxon>Pseudomonadati</taxon>
        <taxon>Thermodesulfobacteriota</taxon>
        <taxon>Desulfobacteria</taxon>
        <taxon>Desulfobacterales</taxon>
        <taxon>Desulfatibacillaceae</taxon>
        <taxon>Desulfatibacillum</taxon>
    </lineage>
</organism>
<dbReference type="EMBL" id="FQZU01000099">
    <property type="protein sequence ID" value="SHL54227.1"/>
    <property type="molecule type" value="Genomic_DNA"/>
</dbReference>
<keyword evidence="2" id="KW-1185">Reference proteome</keyword>
<protein>
    <submittedName>
        <fullName evidence="1">Uncharacterized protein</fullName>
    </submittedName>
</protein>
<dbReference type="AlphaFoldDB" id="A0A1M7BH06"/>
<evidence type="ECO:0000313" key="2">
    <source>
        <dbReference type="Proteomes" id="UP000183994"/>
    </source>
</evidence>
<dbReference type="Proteomes" id="UP000183994">
    <property type="component" value="Unassembled WGS sequence"/>
</dbReference>
<proteinExistence type="predicted"/>
<gene>
    <name evidence="1" type="ORF">SAMN02745216_05312</name>
</gene>
<accession>A0A1M7BH06</accession>
<evidence type="ECO:0000313" key="1">
    <source>
        <dbReference type="EMBL" id="SHL54227.1"/>
    </source>
</evidence>
<name>A0A1M7BH06_9BACT</name>
<dbReference type="RefSeq" id="WP_073479242.1">
    <property type="nucleotide sequence ID" value="NZ_FQZU01000099.1"/>
</dbReference>
<reference evidence="2" key="1">
    <citation type="submission" date="2016-11" db="EMBL/GenBank/DDBJ databases">
        <authorList>
            <person name="Varghese N."/>
            <person name="Submissions S."/>
        </authorList>
    </citation>
    <scope>NUCLEOTIDE SEQUENCE [LARGE SCALE GENOMIC DNA]</scope>
    <source>
        <strain evidence="2">DSM 16219</strain>
    </source>
</reference>